<protein>
    <submittedName>
        <fullName evidence="4">Putative membrane protein YvbJ</fullName>
    </submittedName>
</protein>
<keyword evidence="2" id="KW-0472">Membrane</keyword>
<comment type="caution">
    <text evidence="4">The sequence shown here is derived from an EMBL/GenBank/DDBJ whole genome shotgun (WGS) entry which is preliminary data.</text>
</comment>
<feature type="compositionally biased region" description="Polar residues" evidence="1">
    <location>
        <begin position="10"/>
        <end position="20"/>
    </location>
</feature>
<evidence type="ECO:0000259" key="3">
    <source>
        <dbReference type="Pfam" id="PF22813"/>
    </source>
</evidence>
<sequence length="258" mass="29719">MKQHVKLDTNTDGTKQNGTKEVSGGEVAVQARYEQRRRARLLEQEQRKVYYRMAWRVALVIAALWLIGTLFVKGYGALKNAAGKEVAMMRFEQALKEKDIAALQTYIRIPDPTIPVNEKTLAPLFVYLESHPKAYETIHHDLEKQWKTKHVYIKGLTSQPPIFSMKVYEKQFFLFNQYVFEPTLYSLVIHAEGENVTILVNGKKVQGEPQKEPFSRKLGSYLPGVYEVTIVRKEGEKTTKETKKIVLFGGKRVHEVDF</sequence>
<keyword evidence="2" id="KW-0812">Transmembrane</keyword>
<evidence type="ECO:0000313" key="4">
    <source>
        <dbReference type="EMBL" id="MBA2875193.1"/>
    </source>
</evidence>
<accession>A0A7V9Z710</accession>
<dbReference type="Proteomes" id="UP000523087">
    <property type="component" value="Unassembled WGS sequence"/>
</dbReference>
<organism evidence="4 5">
    <name type="scientific">Thermaerobacillus caldiproteolyticus</name>
    <dbReference type="NCBI Taxonomy" id="247480"/>
    <lineage>
        <taxon>Bacteria</taxon>
        <taxon>Bacillati</taxon>
        <taxon>Bacillota</taxon>
        <taxon>Bacilli</taxon>
        <taxon>Bacillales</taxon>
        <taxon>Anoxybacillaceae</taxon>
        <taxon>Thermaerobacillus</taxon>
    </lineage>
</organism>
<gene>
    <name evidence="4" type="ORF">HNR31_001966</name>
</gene>
<proteinExistence type="predicted"/>
<feature type="domain" description="TcaA second" evidence="3">
    <location>
        <begin position="88"/>
        <end position="181"/>
    </location>
</feature>
<feature type="region of interest" description="Disordered" evidence="1">
    <location>
        <begin position="1"/>
        <end position="24"/>
    </location>
</feature>
<feature type="transmembrane region" description="Helical" evidence="2">
    <location>
        <begin position="53"/>
        <end position="72"/>
    </location>
</feature>
<dbReference type="InterPro" id="IPR054529">
    <property type="entry name" value="TcaA_2nd"/>
</dbReference>
<keyword evidence="2" id="KW-1133">Transmembrane helix</keyword>
<evidence type="ECO:0000313" key="5">
    <source>
        <dbReference type="Proteomes" id="UP000523087"/>
    </source>
</evidence>
<dbReference type="RefSeq" id="WP_181556027.1">
    <property type="nucleotide sequence ID" value="NZ_JACDUT010000005.1"/>
</dbReference>
<evidence type="ECO:0000256" key="1">
    <source>
        <dbReference type="SAM" id="MobiDB-lite"/>
    </source>
</evidence>
<dbReference type="AlphaFoldDB" id="A0A7V9Z710"/>
<dbReference type="PANTHER" id="PTHR40038:SF1">
    <property type="entry name" value="MEMBRANE-ASSOCIATED PROTEIN TCAA"/>
    <property type="match status" value="1"/>
</dbReference>
<dbReference type="PANTHER" id="PTHR40038">
    <property type="entry name" value="MEMBRANE-ASSOCIATED PROTEIN TCAA"/>
    <property type="match status" value="1"/>
</dbReference>
<reference evidence="4 5" key="1">
    <citation type="submission" date="2020-07" db="EMBL/GenBank/DDBJ databases">
        <title>Genomic Encyclopedia of Type Strains, Phase IV (KMG-IV): sequencing the most valuable type-strain genomes for metagenomic binning, comparative biology and taxonomic classification.</title>
        <authorList>
            <person name="Goeker M."/>
        </authorList>
    </citation>
    <scope>NUCLEOTIDE SEQUENCE [LARGE SCALE GENOMIC DNA]</scope>
    <source>
        <strain evidence="4 5">DSM 15730</strain>
    </source>
</reference>
<keyword evidence="5" id="KW-1185">Reference proteome</keyword>
<dbReference type="Pfam" id="PF22813">
    <property type="entry name" value="TcaA_2nd"/>
    <property type="match status" value="1"/>
</dbReference>
<evidence type="ECO:0000256" key="2">
    <source>
        <dbReference type="SAM" id="Phobius"/>
    </source>
</evidence>
<name>A0A7V9Z710_9BACL</name>
<dbReference type="EMBL" id="JACDUT010000005">
    <property type="protein sequence ID" value="MBA2875193.1"/>
    <property type="molecule type" value="Genomic_DNA"/>
</dbReference>